<dbReference type="EMBL" id="FNXT01001290">
    <property type="protein sequence ID" value="SZX77555.1"/>
    <property type="molecule type" value="Genomic_DNA"/>
</dbReference>
<name>A0A383WJA8_TETOB</name>
<accession>A0A383WJA8</accession>
<keyword evidence="3" id="KW-1185">Reference proteome</keyword>
<sequence length="785" mass="81122">MDVLLSWEDLVDAVVARHIAYHLDHYALAAARLQLTALQSVRSLQVTAGDGSAVLPLHAISRLTQLTRLRLHCSCSPRQLYTLCSTLTHLQHLELGSAAAAVGSTSCNAVFGCSTPQHNNSSSSSLNRQLRVACSNPGATAGRCGLSAVGLLHSSLQHLTLKDGCITAAGGPAAAACMLTSATQGVGVLPALAGAGVLCCCLPLLPQLSGLTSLCLLPADGCGAMLSKALVPSRLLQLSALSRLQQVPLPAVQYDSCGIIQIRRLPQLAAAYDAAVAAVLSCLTALTRLCDSLSGAPVDADLAPLAAAAGLVQLQLQVVWQQEQLLRLKMQQRQVQEASDQAPLQQAHASTAATAAAATAAPHAPISSSSALTAAGTAWMARLGSLQLPSLCSVAISSCQPAGGPLMQQLAAARGLQQLSIQGMSLPACFSSNTGDNTWEAPRTAAAAVAGGIAALQLPGVLMQLTCLTSLQLTLTAGGWRQHLLCDSVALALSNSAQQLRQLDIQTLEVTRDSSSSGSSSDSNGLGSWSSNAVGRQGSAGCCLTECGIAALLRMPQLLAATLASPIRLMAPHGSSSSSSSSFSTTRPSATAACQLQSLHLALAVEPLVPPNPRLLLYAALQQSCGDVSSSGISLLQRRAKGRKPTKYRFPAVPPILAALPPSLTQLSLQLPGLGDAALQQLLHGCCTRLQQLQLYCGSTRLTAAGLQLLGGAGPQLHAVTLLVPASIAAHVVKQCKAVRGFGQQQRVYLMTQGSSRAADSYEQQVQQQVQSLVAGAARRHRLQQ</sequence>
<evidence type="ECO:0000313" key="3">
    <source>
        <dbReference type="Proteomes" id="UP000256970"/>
    </source>
</evidence>
<gene>
    <name evidence="2" type="ORF">BQ4739_LOCUS17911</name>
</gene>
<dbReference type="AlphaFoldDB" id="A0A383WJA8"/>
<evidence type="ECO:0000313" key="2">
    <source>
        <dbReference type="EMBL" id="SZX77555.1"/>
    </source>
</evidence>
<dbReference type="Gene3D" id="3.80.10.10">
    <property type="entry name" value="Ribonuclease Inhibitor"/>
    <property type="match status" value="1"/>
</dbReference>
<evidence type="ECO:0000256" key="1">
    <source>
        <dbReference type="ARBA" id="ARBA00004430"/>
    </source>
</evidence>
<comment type="subcellular location">
    <subcellularLocation>
        <location evidence="1">Cytoplasm</location>
        <location evidence="1">Cytoskeleton</location>
        <location evidence="1">Cilium axoneme</location>
    </subcellularLocation>
</comment>
<dbReference type="GO" id="GO:0005930">
    <property type="term" value="C:axoneme"/>
    <property type="evidence" value="ECO:0007669"/>
    <property type="project" value="UniProtKB-SubCell"/>
</dbReference>
<reference evidence="2 3" key="1">
    <citation type="submission" date="2016-10" db="EMBL/GenBank/DDBJ databases">
        <authorList>
            <person name="Cai Z."/>
        </authorList>
    </citation>
    <scope>NUCLEOTIDE SEQUENCE [LARGE SCALE GENOMIC DNA]</scope>
</reference>
<organism evidence="2 3">
    <name type="scientific">Tetradesmus obliquus</name>
    <name type="common">Green alga</name>
    <name type="synonym">Acutodesmus obliquus</name>
    <dbReference type="NCBI Taxonomy" id="3088"/>
    <lineage>
        <taxon>Eukaryota</taxon>
        <taxon>Viridiplantae</taxon>
        <taxon>Chlorophyta</taxon>
        <taxon>core chlorophytes</taxon>
        <taxon>Chlorophyceae</taxon>
        <taxon>CS clade</taxon>
        <taxon>Sphaeropleales</taxon>
        <taxon>Scenedesmaceae</taxon>
        <taxon>Tetradesmus</taxon>
    </lineage>
</organism>
<protein>
    <submittedName>
        <fullName evidence="2">Uncharacterized protein</fullName>
    </submittedName>
</protein>
<dbReference type="InterPro" id="IPR032675">
    <property type="entry name" value="LRR_dom_sf"/>
</dbReference>
<dbReference type="Proteomes" id="UP000256970">
    <property type="component" value="Unassembled WGS sequence"/>
</dbReference>
<dbReference type="SUPFAM" id="SSF52058">
    <property type="entry name" value="L domain-like"/>
    <property type="match status" value="1"/>
</dbReference>
<proteinExistence type="predicted"/>